<feature type="compositionally biased region" description="Polar residues" evidence="1">
    <location>
        <begin position="76"/>
        <end position="86"/>
    </location>
</feature>
<feature type="compositionally biased region" description="Polar residues" evidence="1">
    <location>
        <begin position="1"/>
        <end position="15"/>
    </location>
</feature>
<evidence type="ECO:0000256" key="2">
    <source>
        <dbReference type="SAM" id="Phobius"/>
    </source>
</evidence>
<keyword evidence="2" id="KW-0812">Transmembrane</keyword>
<feature type="compositionally biased region" description="Polar residues" evidence="1">
    <location>
        <begin position="160"/>
        <end position="183"/>
    </location>
</feature>
<comment type="caution">
    <text evidence="3">The sequence shown here is derived from an EMBL/GenBank/DDBJ whole genome shotgun (WGS) entry which is preliminary data.</text>
</comment>
<gene>
    <name evidence="3" type="ORF">A2735_02790</name>
</gene>
<dbReference type="AlphaFoldDB" id="A0A1F8EC07"/>
<feature type="region of interest" description="Disordered" evidence="1">
    <location>
        <begin position="1"/>
        <end position="230"/>
    </location>
</feature>
<feature type="compositionally biased region" description="Pro residues" evidence="1">
    <location>
        <begin position="44"/>
        <end position="74"/>
    </location>
</feature>
<reference evidence="3 4" key="1">
    <citation type="journal article" date="2016" name="Nat. Commun.">
        <title>Thousands of microbial genomes shed light on interconnected biogeochemical processes in an aquifer system.</title>
        <authorList>
            <person name="Anantharaman K."/>
            <person name="Brown C.T."/>
            <person name="Hug L.A."/>
            <person name="Sharon I."/>
            <person name="Castelle C.J."/>
            <person name="Probst A.J."/>
            <person name="Thomas B.C."/>
            <person name="Singh A."/>
            <person name="Wilkins M.J."/>
            <person name="Karaoz U."/>
            <person name="Brodie E.L."/>
            <person name="Williams K.H."/>
            <person name="Hubbard S.S."/>
            <person name="Banfield J.F."/>
        </authorList>
    </citation>
    <scope>NUCLEOTIDE SEQUENCE [LARGE SCALE GENOMIC DNA]</scope>
</reference>
<evidence type="ECO:0000313" key="4">
    <source>
        <dbReference type="Proteomes" id="UP000178520"/>
    </source>
</evidence>
<feature type="compositionally biased region" description="Pro residues" evidence="1">
    <location>
        <begin position="187"/>
        <end position="202"/>
    </location>
</feature>
<evidence type="ECO:0000256" key="1">
    <source>
        <dbReference type="SAM" id="MobiDB-lite"/>
    </source>
</evidence>
<dbReference type="Proteomes" id="UP000178520">
    <property type="component" value="Unassembled WGS sequence"/>
</dbReference>
<organism evidence="3 4">
    <name type="scientific">Candidatus Yanofskybacteria bacterium RIFCSPHIGHO2_01_FULL_41_21</name>
    <dbReference type="NCBI Taxonomy" id="1802660"/>
    <lineage>
        <taxon>Bacteria</taxon>
        <taxon>Candidatus Yanofskyibacteriota</taxon>
    </lineage>
</organism>
<accession>A0A1F8EC07</accession>
<name>A0A1F8EC07_9BACT</name>
<dbReference type="EMBL" id="MGJA01000007">
    <property type="protein sequence ID" value="OGM97869.1"/>
    <property type="molecule type" value="Genomic_DNA"/>
</dbReference>
<feature type="transmembrane region" description="Helical" evidence="2">
    <location>
        <begin position="237"/>
        <end position="256"/>
    </location>
</feature>
<dbReference type="STRING" id="1802660.A2735_02790"/>
<sequence>MDDKSPNSSVPQSNIDDLVKELSRPQNYPPASANGPTSSIPNQAPKPIPQPAPAPLTPSMPSRPTPLPTLPPTPSVSQSRGSSIPQPSTPVGGGIGTPPVTPSVPKEYQSSIRTMADDMAKIKAGQQPQGVNIPRKIDNIPTAPVTPVVPTTPVPMSPKSGPTASMPSATKSAPLSTAPNQSQTPKTPTPAPIPRPVMPPATPSTRAPETKFDQKNQFYVPPTEDKPVGSGSNSRNLIFVGIAVAVVLLGGLYWYFMIRTDQVAMESPIPTFTPRPTATPNPDVLSTIFTTRGGTIVLPQSGDPTTAFSNSIGAQPVTSQTFVVMDISSGASSSSAQPLTISGLLNRFVVSYPPAFQTALGQNYKFLLYGQKESFDSKGQPATNTIPGSRFVIISEIASSSASILQGWESTMSNDLAGIMGITPAKNIGPFLTTNYSGVSVHFKNFPYPDHSIDYALMQYNGKTYLIIAGSREAMFATIDSFAVLGK</sequence>
<evidence type="ECO:0000313" key="3">
    <source>
        <dbReference type="EMBL" id="OGM97869.1"/>
    </source>
</evidence>
<protein>
    <submittedName>
        <fullName evidence="3">Uncharacterized protein</fullName>
    </submittedName>
</protein>
<keyword evidence="2" id="KW-1133">Transmembrane helix</keyword>
<proteinExistence type="predicted"/>
<keyword evidence="2" id="KW-0472">Membrane</keyword>